<evidence type="ECO:0000256" key="1">
    <source>
        <dbReference type="SAM" id="Coils"/>
    </source>
</evidence>
<gene>
    <name evidence="3" type="ORF">OLEA9_A087750</name>
</gene>
<protein>
    <submittedName>
        <fullName evidence="3">Uncharacterized protein</fullName>
    </submittedName>
</protein>
<evidence type="ECO:0000256" key="2">
    <source>
        <dbReference type="SAM" id="MobiDB-lite"/>
    </source>
</evidence>
<dbReference type="Gramene" id="OE9A087750T1">
    <property type="protein sequence ID" value="OE9A087750C1"/>
    <property type="gene ID" value="OE9A087750"/>
</dbReference>
<comment type="caution">
    <text evidence="3">The sequence shown here is derived from an EMBL/GenBank/DDBJ whole genome shotgun (WGS) entry which is preliminary data.</text>
</comment>
<proteinExistence type="predicted"/>
<dbReference type="AlphaFoldDB" id="A0A8S0QCJ9"/>
<organism evidence="3 4">
    <name type="scientific">Olea europaea subsp. europaea</name>
    <dbReference type="NCBI Taxonomy" id="158383"/>
    <lineage>
        <taxon>Eukaryota</taxon>
        <taxon>Viridiplantae</taxon>
        <taxon>Streptophyta</taxon>
        <taxon>Embryophyta</taxon>
        <taxon>Tracheophyta</taxon>
        <taxon>Spermatophyta</taxon>
        <taxon>Magnoliopsida</taxon>
        <taxon>eudicotyledons</taxon>
        <taxon>Gunneridae</taxon>
        <taxon>Pentapetalae</taxon>
        <taxon>asterids</taxon>
        <taxon>lamiids</taxon>
        <taxon>Lamiales</taxon>
        <taxon>Oleaceae</taxon>
        <taxon>Oleeae</taxon>
        <taxon>Olea</taxon>
    </lineage>
</organism>
<evidence type="ECO:0000313" key="3">
    <source>
        <dbReference type="EMBL" id="CAA2964274.1"/>
    </source>
</evidence>
<name>A0A8S0QCJ9_OLEEU</name>
<keyword evidence="4" id="KW-1185">Reference proteome</keyword>
<evidence type="ECO:0000313" key="4">
    <source>
        <dbReference type="Proteomes" id="UP000594638"/>
    </source>
</evidence>
<feature type="coiled-coil region" evidence="1">
    <location>
        <begin position="136"/>
        <end position="170"/>
    </location>
</feature>
<keyword evidence="1" id="KW-0175">Coiled coil</keyword>
<accession>A0A8S0QCJ9</accession>
<dbReference type="EMBL" id="CACTIH010001822">
    <property type="protein sequence ID" value="CAA2964274.1"/>
    <property type="molecule type" value="Genomic_DNA"/>
</dbReference>
<sequence>MNGVQYNKLIQLTSSYKSQRRTKRKTERSVEDANTSEKFIPSVLPMMDISIGQAHSSDDNDDFFALLQDGKSYPPMENPRLLKAHQSLIIFKRSHNLMGHNEMTSQIHQCVLHVDDWSQICRKQHIIINYSFYQAFEELRVQVFELQADNKVLKAELDNIKSQMSSLNEGKTNKMDDIIQMQAFIESDLMDIWTNMQFLSEFVTSERGVRQTEALGVGDQEYHVAGGFDKAQEVEKVVSNVHRKGKGKIDPSDDLLFSLEPPSFDLRTEYTPPDVLHSKEIQKRVDSIIFDVVMTTKTVLK</sequence>
<dbReference type="Proteomes" id="UP000594638">
    <property type="component" value="Unassembled WGS sequence"/>
</dbReference>
<dbReference type="OrthoDB" id="444540at2759"/>
<feature type="region of interest" description="Disordered" evidence="2">
    <location>
        <begin position="15"/>
        <end position="34"/>
    </location>
</feature>
<reference evidence="3 4" key="1">
    <citation type="submission" date="2019-12" db="EMBL/GenBank/DDBJ databases">
        <authorList>
            <person name="Alioto T."/>
            <person name="Alioto T."/>
            <person name="Gomez Garrido J."/>
        </authorList>
    </citation>
    <scope>NUCLEOTIDE SEQUENCE [LARGE SCALE GENOMIC DNA]</scope>
</reference>